<comment type="similarity">
    <text evidence="1">Belongs to the peptidase S12 family.</text>
</comment>
<evidence type="ECO:0000313" key="4">
    <source>
        <dbReference type="EMBL" id="GFP60599.1"/>
    </source>
</evidence>
<accession>A0A6V8R6U4</accession>
<dbReference type="InterPro" id="IPR050491">
    <property type="entry name" value="AmpC-like"/>
</dbReference>
<protein>
    <submittedName>
        <fullName evidence="4">Protein flp</fullName>
    </submittedName>
</protein>
<dbReference type="EMBL" id="BLZH01000023">
    <property type="protein sequence ID" value="GFP60599.1"/>
    <property type="molecule type" value="Genomic_DNA"/>
</dbReference>
<feature type="region of interest" description="Disordered" evidence="2">
    <location>
        <begin position="495"/>
        <end position="517"/>
    </location>
</feature>
<dbReference type="PANTHER" id="PTHR46825">
    <property type="entry name" value="D-ALANYL-D-ALANINE-CARBOXYPEPTIDASE/ENDOPEPTIDASE AMPH"/>
    <property type="match status" value="1"/>
</dbReference>
<gene>
    <name evidence="4" type="ORF">TASIC1_0023001100</name>
</gene>
<dbReference type="PANTHER" id="PTHR46825:SF12">
    <property type="entry name" value="PENICILLIN-BINDING PROTEIN 4"/>
    <property type="match status" value="1"/>
</dbReference>
<reference evidence="4 5" key="1">
    <citation type="submission" date="2020-07" db="EMBL/GenBank/DDBJ databases">
        <title>Trichoderma asperellum IC-1 whole genome shotgun sequence.</title>
        <authorList>
            <person name="Kanamasa S."/>
            <person name="Takahashi H."/>
        </authorList>
    </citation>
    <scope>NUCLEOTIDE SEQUENCE [LARGE SCALE GENOMIC DNA]</scope>
    <source>
        <strain evidence="4 5">IC-1</strain>
    </source>
</reference>
<evidence type="ECO:0000313" key="5">
    <source>
        <dbReference type="Proteomes" id="UP000517252"/>
    </source>
</evidence>
<evidence type="ECO:0000256" key="1">
    <source>
        <dbReference type="ARBA" id="ARBA00038215"/>
    </source>
</evidence>
<evidence type="ECO:0000259" key="3">
    <source>
        <dbReference type="Pfam" id="PF00144"/>
    </source>
</evidence>
<dbReference type="OrthoDB" id="6220758at2759"/>
<proteinExistence type="inferred from homology"/>
<dbReference type="Proteomes" id="UP000517252">
    <property type="component" value="Unassembled WGS sequence"/>
</dbReference>
<dbReference type="SUPFAM" id="SSF56601">
    <property type="entry name" value="beta-lactamase/transpeptidase-like"/>
    <property type="match status" value="1"/>
</dbReference>
<name>A0A6V8R6U4_TRIAP</name>
<organism evidence="4 5">
    <name type="scientific">Trichoderma asperellum</name>
    <name type="common">Filamentous fungus</name>
    <dbReference type="NCBI Taxonomy" id="101201"/>
    <lineage>
        <taxon>Eukaryota</taxon>
        <taxon>Fungi</taxon>
        <taxon>Dikarya</taxon>
        <taxon>Ascomycota</taxon>
        <taxon>Pezizomycotina</taxon>
        <taxon>Sordariomycetes</taxon>
        <taxon>Hypocreomycetidae</taxon>
        <taxon>Hypocreales</taxon>
        <taxon>Hypocreaceae</taxon>
        <taxon>Trichoderma</taxon>
    </lineage>
</organism>
<dbReference type="AlphaFoldDB" id="A0A6V8R6U4"/>
<feature type="compositionally biased region" description="Basic and acidic residues" evidence="2">
    <location>
        <begin position="495"/>
        <end position="512"/>
    </location>
</feature>
<evidence type="ECO:0000256" key="2">
    <source>
        <dbReference type="SAM" id="MobiDB-lite"/>
    </source>
</evidence>
<dbReference type="InterPro" id="IPR012338">
    <property type="entry name" value="Beta-lactam/transpept-like"/>
</dbReference>
<feature type="domain" description="Beta-lactamase-related" evidence="3">
    <location>
        <begin position="24"/>
        <end position="323"/>
    </location>
</feature>
<dbReference type="Pfam" id="PF00144">
    <property type="entry name" value="Beta-lactamase"/>
    <property type="match status" value="1"/>
</dbReference>
<sequence length="538" mass="57274">MTTLDKFATYLSIQSDECPTAASYLAKLGTPSTSIAILDDGTVSARCFSTVGDDVDTVFQAASISKSVTALAVMKLIDEARLSLDGTVGELVPADVVDALAEGYGKGTAHRTMVEGITIKQLMSHTAGLSTSGFIGYSVVNKSTIPTAKQVILGGYPTNTPPVRLENPPGHTHSYSGGGITVLQVILEEVTGKSFATLMQDLVLGPLGMTRSSFHRLPSDEKNAAKAHFTGDVTAADAQHVQPEQAAAGLYTTPTDLLKVIAAVQDSLDGVEGALLKSATARTMLTVVREGMALGWVVPMDLGYVFGHSGANEPGFQCYVMGFADMRGRAANGDAVVKKVPKRGGICVMTNSQMGVDVMWRSIQYMALSQGWPKVAARGGVNPMRIPFALPLGEMGTETSWQQWKGTWREEGDDSNENYNDPDAVAKKDRRYVIEAAEGGAGGTSPRPVIRFGSMAQKGLSIALLPAAAPEAKTESGEWRLFVVEGMSMMILLEEKDDKTDRRRGKDEETKSNDGGASKQEIKLVNFAVGEVVQLVRA</sequence>
<comment type="caution">
    <text evidence="4">The sequence shown here is derived from an EMBL/GenBank/DDBJ whole genome shotgun (WGS) entry which is preliminary data.</text>
</comment>
<dbReference type="InterPro" id="IPR001466">
    <property type="entry name" value="Beta-lactam-related"/>
</dbReference>
<dbReference type="Gene3D" id="3.40.710.10">
    <property type="entry name" value="DD-peptidase/beta-lactamase superfamily"/>
    <property type="match status" value="1"/>
</dbReference>